<feature type="domain" description="SUF system FeS cluster assembly SufBD core" evidence="2">
    <location>
        <begin position="186"/>
        <end position="423"/>
    </location>
</feature>
<dbReference type="SUPFAM" id="SSF101960">
    <property type="entry name" value="Stabilizer of iron transporter SufD"/>
    <property type="match status" value="1"/>
</dbReference>
<feature type="domain" description="SUF system FeS cluster assembly SufBD N-terminal" evidence="3">
    <location>
        <begin position="3"/>
        <end position="175"/>
    </location>
</feature>
<dbReference type="InterPro" id="IPR045595">
    <property type="entry name" value="SufBD_N"/>
</dbReference>
<dbReference type="Pfam" id="PF01458">
    <property type="entry name" value="SUFBD_core"/>
    <property type="match status" value="1"/>
</dbReference>
<comment type="similarity">
    <text evidence="1">Belongs to the iron-sulfur cluster assembly SufBD family.</text>
</comment>
<accession>A0A2T3MWT3</accession>
<dbReference type="GO" id="GO:0016226">
    <property type="term" value="P:iron-sulfur cluster assembly"/>
    <property type="evidence" value="ECO:0007669"/>
    <property type="project" value="InterPro"/>
</dbReference>
<dbReference type="InterPro" id="IPR037284">
    <property type="entry name" value="SUF_FeS_clus_asmbl_SufBD_sf"/>
</dbReference>
<dbReference type="NCBIfam" id="TIGR01981">
    <property type="entry name" value="sufD"/>
    <property type="match status" value="1"/>
</dbReference>
<dbReference type="PANTHER" id="PTHR43575">
    <property type="entry name" value="PROTEIN ABCI7, CHLOROPLASTIC"/>
    <property type="match status" value="1"/>
</dbReference>
<dbReference type="EMBL" id="PYMC01000009">
    <property type="protein sequence ID" value="PSW04429.1"/>
    <property type="molecule type" value="Genomic_DNA"/>
</dbReference>
<name>A0A2T3MWT3_9GAMM</name>
<sequence>MNAAERFCKAYHQRWLASGETDGAHWMKQLRDDAFASFTAQGLPGSREENWKYTRLNKIEKPEYGFWGQSGFSGQLTTPLSAIQPGGRTLLSGVNRLVFVNGKYQHALSEWGPLPEGLILCRLSEAMNTYPDVLRPHLGNIADSSAHPFAALNTMFMDDGIFLKVPQNSRMSAPIYCLFITVGTERPMISFPRLLVVLEQQSEVSLIEHYLNVESLANTQNQNHSHDFINAVTEIELGPGSRLQHYTLQTAATGESHVHGLHVNQQRASQFCSHHVTLGGALTRNDIQIRLTDEQAECCLNGAYCSDGVQHVDYHTRIDHLAPNCRSQELYKGVVQGKSRAVFHGDIVVHRDAQQSDAQLVNKNLLLSQEAEVDTKPELQIYADDVKCSHGAAVGQLDPMALFYLRSRGIPPEQAKTLLVTAFIDEIQQTIATTAAQQLFRPWMQAKLNALMGSS</sequence>
<keyword evidence="5" id="KW-1185">Reference proteome</keyword>
<evidence type="ECO:0000259" key="2">
    <source>
        <dbReference type="Pfam" id="PF01458"/>
    </source>
</evidence>
<dbReference type="Proteomes" id="UP000240904">
    <property type="component" value="Unassembled WGS sequence"/>
</dbReference>
<protein>
    <submittedName>
        <fullName evidence="4">Fe-S cluster assembly protein SufD</fullName>
    </submittedName>
</protein>
<dbReference type="AlphaFoldDB" id="A0A2T3MWT3"/>
<dbReference type="PANTHER" id="PTHR43575:SF1">
    <property type="entry name" value="PROTEIN ABCI7, CHLOROPLASTIC"/>
    <property type="match status" value="1"/>
</dbReference>
<dbReference type="InterPro" id="IPR055346">
    <property type="entry name" value="Fe-S_cluster_assembly_SufBD"/>
</dbReference>
<reference evidence="4 5" key="1">
    <citation type="submission" date="2018-03" db="EMBL/GenBank/DDBJ databases">
        <title>Whole genome sequencing of Histamine producing bacteria.</title>
        <authorList>
            <person name="Butler K."/>
        </authorList>
    </citation>
    <scope>NUCLEOTIDE SEQUENCE [LARGE SCALE GENOMIC DNA]</scope>
    <source>
        <strain evidence="4 5">DSM 16190</strain>
    </source>
</reference>
<organism evidence="4 5">
    <name type="scientific">Photobacterium lipolyticum</name>
    <dbReference type="NCBI Taxonomy" id="266810"/>
    <lineage>
        <taxon>Bacteria</taxon>
        <taxon>Pseudomonadati</taxon>
        <taxon>Pseudomonadota</taxon>
        <taxon>Gammaproteobacteria</taxon>
        <taxon>Vibrionales</taxon>
        <taxon>Vibrionaceae</taxon>
        <taxon>Photobacterium</taxon>
    </lineage>
</organism>
<dbReference type="OrthoDB" id="9768262at2"/>
<evidence type="ECO:0000313" key="4">
    <source>
        <dbReference type="EMBL" id="PSW04429.1"/>
    </source>
</evidence>
<dbReference type="RefSeq" id="WP_107283958.1">
    <property type="nucleotide sequence ID" value="NZ_PYMC01000009.1"/>
</dbReference>
<dbReference type="InterPro" id="IPR000825">
    <property type="entry name" value="SUF_FeS_clus_asmbl_SufBD_core"/>
</dbReference>
<evidence type="ECO:0000256" key="1">
    <source>
        <dbReference type="ARBA" id="ARBA00043967"/>
    </source>
</evidence>
<proteinExistence type="inferred from homology"/>
<dbReference type="Pfam" id="PF19295">
    <property type="entry name" value="SufBD_N"/>
    <property type="match status" value="1"/>
</dbReference>
<gene>
    <name evidence="4" type="primary">sufD</name>
    <name evidence="4" type="ORF">C9I89_13995</name>
</gene>
<evidence type="ECO:0000313" key="5">
    <source>
        <dbReference type="Proteomes" id="UP000240904"/>
    </source>
</evidence>
<comment type="caution">
    <text evidence="4">The sequence shown here is derived from an EMBL/GenBank/DDBJ whole genome shotgun (WGS) entry which is preliminary data.</text>
</comment>
<evidence type="ECO:0000259" key="3">
    <source>
        <dbReference type="Pfam" id="PF19295"/>
    </source>
</evidence>
<dbReference type="InterPro" id="IPR011542">
    <property type="entry name" value="SUF_FeS_clus_asmbl_SufD"/>
</dbReference>